<name>A0A9X0QFS5_9BACT</name>
<protein>
    <submittedName>
        <fullName evidence="1">Uncharacterized protein</fullName>
    </submittedName>
</protein>
<dbReference type="EMBL" id="JACHEB010000006">
    <property type="protein sequence ID" value="MBB5329443.1"/>
    <property type="molecule type" value="Genomic_DNA"/>
</dbReference>
<proteinExistence type="predicted"/>
<accession>A0A9X0QFS5</accession>
<comment type="caution">
    <text evidence="1">The sequence shown here is derived from an EMBL/GenBank/DDBJ whole genome shotgun (WGS) entry which is preliminary data.</text>
</comment>
<dbReference type="AlphaFoldDB" id="A0A9X0QFS5"/>
<dbReference type="Proteomes" id="UP000535182">
    <property type="component" value="Unassembled WGS sequence"/>
</dbReference>
<evidence type="ECO:0000313" key="1">
    <source>
        <dbReference type="EMBL" id="MBB5329443.1"/>
    </source>
</evidence>
<organism evidence="1 2">
    <name type="scientific">Tunturiibacter gelidiferens</name>
    <dbReference type="NCBI Taxonomy" id="3069689"/>
    <lineage>
        <taxon>Bacteria</taxon>
        <taxon>Pseudomonadati</taxon>
        <taxon>Acidobacteriota</taxon>
        <taxon>Terriglobia</taxon>
        <taxon>Terriglobales</taxon>
        <taxon>Acidobacteriaceae</taxon>
        <taxon>Tunturiibacter</taxon>
    </lineage>
</organism>
<gene>
    <name evidence="1" type="ORF">HDF14_003061</name>
</gene>
<evidence type="ECO:0000313" key="2">
    <source>
        <dbReference type="Proteomes" id="UP000535182"/>
    </source>
</evidence>
<keyword evidence="2" id="KW-1185">Reference proteome</keyword>
<reference evidence="1 2" key="1">
    <citation type="submission" date="2020-08" db="EMBL/GenBank/DDBJ databases">
        <title>Genomic Encyclopedia of Type Strains, Phase IV (KMG-V): Genome sequencing to study the core and pangenomes of soil and plant-associated prokaryotes.</title>
        <authorList>
            <person name="Whitman W."/>
        </authorList>
    </citation>
    <scope>NUCLEOTIDE SEQUENCE [LARGE SCALE GENOMIC DNA]</scope>
    <source>
        <strain evidence="1 2">X5P2</strain>
    </source>
</reference>
<sequence>MILDALYLRALTCTPIMPTAGRGALQGIDVFGDLYSVAAGPVMPDLLLLTFTDAFQAAFRNAALRNFASLFLRAALVTQSCPAISAMLNPARSL</sequence>